<evidence type="ECO:0000313" key="3">
    <source>
        <dbReference type="Proteomes" id="UP000054845"/>
    </source>
</evidence>
<sequence length="209" mass="22956">MIQDWPDMTFMLKMVKMGKAPSTTAEQHRTTAKAFSKHCQHLACCMELVAQEQVDLAELAMAWQHLQALVCNKADKDVIITAIKHVKTMRSHYKTNVTNLYVVNVSAPSPVRADTKGLIEDAKDEPTPFSQVPVASEGSSPRSDGDELESNLVLKVVLSPSEALPRKLSLPGATRILSTRICHPNLMADIVANPNGSIHYDLNQPGQKC</sequence>
<dbReference type="Proteomes" id="UP000054845">
    <property type="component" value="Unassembled WGS sequence"/>
</dbReference>
<accession>A0A0P1B812</accession>
<evidence type="ECO:0000313" key="2">
    <source>
        <dbReference type="EMBL" id="CEH12071.1"/>
    </source>
</evidence>
<dbReference type="AlphaFoldDB" id="A0A0P1B812"/>
<name>A0A0P1B812_9BASI</name>
<keyword evidence="3" id="KW-1185">Reference proteome</keyword>
<feature type="region of interest" description="Disordered" evidence="1">
    <location>
        <begin position="120"/>
        <end position="147"/>
    </location>
</feature>
<reference evidence="3" key="1">
    <citation type="submission" date="2014-09" db="EMBL/GenBank/DDBJ databases">
        <authorList>
            <person name="Sharma Rahul"/>
            <person name="Thines Marco"/>
        </authorList>
    </citation>
    <scope>NUCLEOTIDE SEQUENCE [LARGE SCALE GENOMIC DNA]</scope>
</reference>
<proteinExistence type="predicted"/>
<dbReference type="EMBL" id="CCYA01000118">
    <property type="protein sequence ID" value="CEH12071.1"/>
    <property type="molecule type" value="Genomic_DNA"/>
</dbReference>
<organism evidence="2 3">
    <name type="scientific">Ceraceosorus bombacis</name>
    <dbReference type="NCBI Taxonomy" id="401625"/>
    <lineage>
        <taxon>Eukaryota</taxon>
        <taxon>Fungi</taxon>
        <taxon>Dikarya</taxon>
        <taxon>Basidiomycota</taxon>
        <taxon>Ustilaginomycotina</taxon>
        <taxon>Exobasidiomycetes</taxon>
        <taxon>Ceraceosorales</taxon>
        <taxon>Ceraceosoraceae</taxon>
        <taxon>Ceraceosorus</taxon>
    </lineage>
</organism>
<protein>
    <submittedName>
        <fullName evidence="2">Uncharacterized protein</fullName>
    </submittedName>
</protein>
<evidence type="ECO:0000256" key="1">
    <source>
        <dbReference type="SAM" id="MobiDB-lite"/>
    </source>
</evidence>